<dbReference type="AlphaFoldDB" id="A0A2W1LAR8"/>
<feature type="chain" id="PRO_5015899855" evidence="1">
    <location>
        <begin position="24"/>
        <end position="296"/>
    </location>
</feature>
<evidence type="ECO:0000256" key="1">
    <source>
        <dbReference type="SAM" id="SignalP"/>
    </source>
</evidence>
<dbReference type="RefSeq" id="WP_111146738.1">
    <property type="nucleotide sequence ID" value="NZ_QKRB01000043.1"/>
</dbReference>
<evidence type="ECO:0000313" key="2">
    <source>
        <dbReference type="EMBL" id="PZD95993.1"/>
    </source>
</evidence>
<reference evidence="2 3" key="1">
    <citation type="submission" date="2018-06" db="EMBL/GenBank/DDBJ databases">
        <title>Paenibacillus imtechensis sp. nov.</title>
        <authorList>
            <person name="Pinnaka A.K."/>
            <person name="Singh H."/>
            <person name="Kaur M."/>
        </authorList>
    </citation>
    <scope>NUCLEOTIDE SEQUENCE [LARGE SCALE GENOMIC DNA]</scope>
    <source>
        <strain evidence="2 3">SMB1</strain>
    </source>
</reference>
<keyword evidence="3" id="KW-1185">Reference proteome</keyword>
<organism evidence="2 3">
    <name type="scientific">Paenibacillus sambharensis</name>
    <dbReference type="NCBI Taxonomy" id="1803190"/>
    <lineage>
        <taxon>Bacteria</taxon>
        <taxon>Bacillati</taxon>
        <taxon>Bacillota</taxon>
        <taxon>Bacilli</taxon>
        <taxon>Bacillales</taxon>
        <taxon>Paenibacillaceae</taxon>
        <taxon>Paenibacillus</taxon>
    </lineage>
</organism>
<gene>
    <name evidence="2" type="ORF">DNH61_11230</name>
</gene>
<protein>
    <submittedName>
        <fullName evidence="2">Uncharacterized protein</fullName>
    </submittedName>
</protein>
<dbReference type="EMBL" id="QKRB01000043">
    <property type="protein sequence ID" value="PZD95993.1"/>
    <property type="molecule type" value="Genomic_DNA"/>
</dbReference>
<comment type="caution">
    <text evidence="2">The sequence shown here is derived from an EMBL/GenBank/DDBJ whole genome shotgun (WGS) entry which is preliminary data.</text>
</comment>
<dbReference type="OrthoDB" id="2475185at2"/>
<dbReference type="Proteomes" id="UP000249522">
    <property type="component" value="Unassembled WGS sequence"/>
</dbReference>
<evidence type="ECO:0000313" key="3">
    <source>
        <dbReference type="Proteomes" id="UP000249522"/>
    </source>
</evidence>
<keyword evidence="1" id="KW-0732">Signal</keyword>
<proteinExistence type="predicted"/>
<name>A0A2W1LAR8_9BACL</name>
<feature type="signal peptide" evidence="1">
    <location>
        <begin position="1"/>
        <end position="23"/>
    </location>
</feature>
<sequence>MRFLSASLLITLLLFSYSADAFAAGQAVKPASSDKLNRQIDTWLKGLGAEPGFKKLLTAKREIMPIGPGTHGWVVHFLNGNKTTGYMIVHALPNDRGYHLTEYGLGEHPLFAMSTLHDGLARLGLTAADNGNKPLLKERLYINPLLAVWHIHTTEGTSLYLDAYTAEELPIGAEQWASTAEAGESSYLLTGVTSLASSPKLERAVRGQSFDLYARLPWLTGQPLRIKDSKMLAGKLSGKAELRLTSEWFDGSWLAVAPLNGIHVWTGGIAYIQIEQEEGTRYFLYDEVKRHASVYE</sequence>
<accession>A0A2W1LAR8</accession>